<evidence type="ECO:0000313" key="5">
    <source>
        <dbReference type="Proteomes" id="UP000198409"/>
    </source>
</evidence>
<reference evidence="5" key="1">
    <citation type="submission" date="2017-06" db="EMBL/GenBank/DDBJ databases">
        <authorList>
            <person name="Varghese N."/>
            <person name="Submissions S."/>
        </authorList>
    </citation>
    <scope>NUCLEOTIDE SEQUENCE [LARGE SCALE GENOMIC DNA]</scope>
    <source>
        <strain evidence="5">DSM 26170</strain>
    </source>
</reference>
<keyword evidence="2 4" id="KW-0808">Transferase</keyword>
<dbReference type="EMBL" id="FZNM01000015">
    <property type="protein sequence ID" value="SNR66449.1"/>
    <property type="molecule type" value="Genomic_DNA"/>
</dbReference>
<evidence type="ECO:0000256" key="1">
    <source>
        <dbReference type="ARBA" id="ARBA00022676"/>
    </source>
</evidence>
<dbReference type="AlphaFoldDB" id="A0A238Y7X5"/>
<dbReference type="Pfam" id="PF00535">
    <property type="entry name" value="Glycos_transf_2"/>
    <property type="match status" value="1"/>
</dbReference>
<protein>
    <submittedName>
        <fullName evidence="4">Glycosyl transferase family 2</fullName>
    </submittedName>
</protein>
<evidence type="ECO:0000313" key="4">
    <source>
        <dbReference type="EMBL" id="SNR66449.1"/>
    </source>
</evidence>
<feature type="domain" description="Glycosyltransferase 2-like" evidence="3">
    <location>
        <begin position="5"/>
        <end position="182"/>
    </location>
</feature>
<dbReference type="Gene3D" id="3.90.550.10">
    <property type="entry name" value="Spore Coat Polysaccharide Biosynthesis Protein SpsA, Chain A"/>
    <property type="match status" value="1"/>
</dbReference>
<dbReference type="CDD" id="cd00761">
    <property type="entry name" value="Glyco_tranf_GTA_type"/>
    <property type="match status" value="1"/>
</dbReference>
<evidence type="ECO:0000256" key="2">
    <source>
        <dbReference type="ARBA" id="ARBA00022679"/>
    </source>
</evidence>
<name>A0A238Y7X5_9RHOB</name>
<dbReference type="Proteomes" id="UP000198409">
    <property type="component" value="Unassembled WGS sequence"/>
</dbReference>
<dbReference type="InterPro" id="IPR029044">
    <property type="entry name" value="Nucleotide-diphossugar_trans"/>
</dbReference>
<dbReference type="RefSeq" id="WP_089389100.1">
    <property type="nucleotide sequence ID" value="NZ_FZNM01000015.1"/>
</dbReference>
<sequence length="430" mass="47652">MPKLSVIVTAYNIEAYLAQCLDSVIGQSLADLEIIVVDDGSTDGTVRIIRDYAERDDRIRPILFGENTIGGVASAANAGLDAATGDYIGFADGDDICDIDMFRRLHDAAVGADADLAMCNYRLLDEQTGAMAEPADHHRWTGIAASDAWDLEGEGAEANRKRLLEFIAVPWRKIYRRDMLERHAIRFPVGDHFYEDNPFHWFSVLSANRVALVPDVLCYHRVARIGQTMATVDDRLLKIFDHESTIRAWLKSHDRDRDYAPALLAWVAAQLSWVSLRAEGEMQRKLFDRLVPIVQGYPADAVDAAAGGYSKTSRVVAMLDALRRRDFIAFSRAAGYRLPEKSLIGLGFYHLRHAGLRDTAATTARFLRSRLSRGRDAALAGPAPAAQVQTAAQLSDIQFALVVLQRRLDAMDRELRALRGDGDRPGGGRT</sequence>
<evidence type="ECO:0000259" key="3">
    <source>
        <dbReference type="Pfam" id="PF00535"/>
    </source>
</evidence>
<dbReference type="PANTHER" id="PTHR22916:SF51">
    <property type="entry name" value="GLYCOSYLTRANSFERASE EPSH-RELATED"/>
    <property type="match status" value="1"/>
</dbReference>
<dbReference type="PANTHER" id="PTHR22916">
    <property type="entry name" value="GLYCOSYLTRANSFERASE"/>
    <property type="match status" value="1"/>
</dbReference>
<dbReference type="InterPro" id="IPR001173">
    <property type="entry name" value="Glyco_trans_2-like"/>
</dbReference>
<accession>A0A238Y7X5</accession>
<dbReference type="SUPFAM" id="SSF53448">
    <property type="entry name" value="Nucleotide-diphospho-sugar transferases"/>
    <property type="match status" value="1"/>
</dbReference>
<keyword evidence="1" id="KW-0328">Glycosyltransferase</keyword>
<dbReference type="GO" id="GO:0016758">
    <property type="term" value="F:hexosyltransferase activity"/>
    <property type="evidence" value="ECO:0007669"/>
    <property type="project" value="UniProtKB-ARBA"/>
</dbReference>
<proteinExistence type="predicted"/>
<organism evidence="4 5">
    <name type="scientific">Paracoccus sediminis</name>
    <dbReference type="NCBI Taxonomy" id="1214787"/>
    <lineage>
        <taxon>Bacteria</taxon>
        <taxon>Pseudomonadati</taxon>
        <taxon>Pseudomonadota</taxon>
        <taxon>Alphaproteobacteria</taxon>
        <taxon>Rhodobacterales</taxon>
        <taxon>Paracoccaceae</taxon>
        <taxon>Paracoccus</taxon>
    </lineage>
</organism>
<gene>
    <name evidence="4" type="ORF">SAMN06265378_11511</name>
</gene>